<feature type="transmembrane region" description="Helical" evidence="1">
    <location>
        <begin position="206"/>
        <end position="226"/>
    </location>
</feature>
<dbReference type="EMBL" id="FNHD01000004">
    <property type="protein sequence ID" value="SDL64897.1"/>
    <property type="molecule type" value="Genomic_DNA"/>
</dbReference>
<evidence type="ECO:0000313" key="2">
    <source>
        <dbReference type="EMBL" id="SDL64897.1"/>
    </source>
</evidence>
<keyword evidence="3" id="KW-1185">Reference proteome</keyword>
<protein>
    <submittedName>
        <fullName evidence="2">Uncharacterized protein</fullName>
    </submittedName>
</protein>
<evidence type="ECO:0000313" key="3">
    <source>
        <dbReference type="Proteomes" id="UP000199242"/>
    </source>
</evidence>
<keyword evidence="1" id="KW-1133">Transmembrane helix</keyword>
<feature type="transmembrane region" description="Helical" evidence="1">
    <location>
        <begin position="163"/>
        <end position="182"/>
    </location>
</feature>
<accession>A0ABY0QRU5</accession>
<evidence type="ECO:0000256" key="1">
    <source>
        <dbReference type="SAM" id="Phobius"/>
    </source>
</evidence>
<reference evidence="2 3" key="1">
    <citation type="submission" date="2016-10" db="EMBL/GenBank/DDBJ databases">
        <authorList>
            <person name="Varghese N."/>
            <person name="Submissions S."/>
        </authorList>
    </citation>
    <scope>NUCLEOTIDE SEQUENCE [LARGE SCALE GENOMIC DNA]</scope>
    <source>
        <strain evidence="2 3">CGMCC 1.10941</strain>
    </source>
</reference>
<organism evidence="2 3">
    <name type="scientific">Chryseobacterium taihuense</name>
    <dbReference type="NCBI Taxonomy" id="1141221"/>
    <lineage>
        <taxon>Bacteria</taxon>
        <taxon>Pseudomonadati</taxon>
        <taxon>Bacteroidota</taxon>
        <taxon>Flavobacteriia</taxon>
        <taxon>Flavobacteriales</taxon>
        <taxon>Weeksellaceae</taxon>
        <taxon>Chryseobacterium group</taxon>
        <taxon>Chryseobacterium</taxon>
    </lineage>
</organism>
<sequence length="232" mass="26597">MNTSRKFKVIGITSQVTGIVITYTLIIATVFFWFKDISKKFGVIENLLLIPIILMIYFLGSFNYELFWKYKSYIQGNIEQRIIIFSWYKSLISTSSITVFSLFILITEKEVGYLTPILLLIPQIILLIMVSPNNNQSISDKPKIKSKPKSMIKLPQNLNPKEVYVISLIVGAIFCITLGYLFGQTQYFTGSGKRVFVETEHTLRKFNYITGMISFIVSSGISYLVLNKAYNK</sequence>
<comment type="caution">
    <text evidence="2">The sequence shown here is derived from an EMBL/GenBank/DDBJ whole genome shotgun (WGS) entry which is preliminary data.</text>
</comment>
<proteinExistence type="predicted"/>
<feature type="transmembrane region" description="Helical" evidence="1">
    <location>
        <begin position="87"/>
        <end position="107"/>
    </location>
</feature>
<feature type="transmembrane region" description="Helical" evidence="1">
    <location>
        <begin position="46"/>
        <end position="66"/>
    </location>
</feature>
<feature type="transmembrane region" description="Helical" evidence="1">
    <location>
        <begin position="113"/>
        <end position="131"/>
    </location>
</feature>
<dbReference type="Proteomes" id="UP000199242">
    <property type="component" value="Unassembled WGS sequence"/>
</dbReference>
<name>A0ABY0QRU5_9FLAO</name>
<gene>
    <name evidence="2" type="ORF">SAMN05216273_10425</name>
</gene>
<dbReference type="RefSeq" id="WP_089742324.1">
    <property type="nucleotide sequence ID" value="NZ_FNHD01000004.1"/>
</dbReference>
<keyword evidence="1" id="KW-0472">Membrane</keyword>
<feature type="transmembrane region" description="Helical" evidence="1">
    <location>
        <begin position="12"/>
        <end position="34"/>
    </location>
</feature>
<keyword evidence="1" id="KW-0812">Transmembrane</keyword>